<dbReference type="Pfam" id="PF07498">
    <property type="entry name" value="Rho_N"/>
    <property type="match status" value="1"/>
</dbReference>
<dbReference type="EMBL" id="JXUO01000310">
    <property type="protein sequence ID" value="KKZ10646.1"/>
    <property type="molecule type" value="Genomic_DNA"/>
</dbReference>
<proteinExistence type="predicted"/>
<dbReference type="InterPro" id="IPR013783">
    <property type="entry name" value="Ig-like_fold"/>
</dbReference>
<dbReference type="GO" id="GO:0006353">
    <property type="term" value="P:DNA-templated transcription termination"/>
    <property type="evidence" value="ECO:0007669"/>
    <property type="project" value="InterPro"/>
</dbReference>
<accession>A0A6N3X1V2</accession>
<dbReference type="Gene3D" id="2.60.40.10">
    <property type="entry name" value="Immunoglobulins"/>
    <property type="match status" value="1"/>
</dbReference>
<evidence type="ECO:0000313" key="4">
    <source>
        <dbReference type="Proteomes" id="UP000035054"/>
    </source>
</evidence>
<evidence type="ECO:0000259" key="2">
    <source>
        <dbReference type="SMART" id="SM00959"/>
    </source>
</evidence>
<dbReference type="SMART" id="SM00959">
    <property type="entry name" value="Rho_N"/>
    <property type="match status" value="1"/>
</dbReference>
<comment type="caution">
    <text evidence="3">The sequence shown here is derived from an EMBL/GenBank/DDBJ whole genome shotgun (WGS) entry which is preliminary data.</text>
</comment>
<evidence type="ECO:0000256" key="1">
    <source>
        <dbReference type="SAM" id="MobiDB-lite"/>
    </source>
</evidence>
<dbReference type="InterPro" id="IPR032585">
    <property type="entry name" value="DUF4912"/>
</dbReference>
<feature type="compositionally biased region" description="Low complexity" evidence="1">
    <location>
        <begin position="49"/>
        <end position="59"/>
    </location>
</feature>
<evidence type="ECO:0000313" key="3">
    <source>
        <dbReference type="EMBL" id="KKZ10646.1"/>
    </source>
</evidence>
<dbReference type="Proteomes" id="UP000035054">
    <property type="component" value="Unassembled WGS sequence"/>
</dbReference>
<protein>
    <submittedName>
        <fullName evidence="3">Rho termination protein</fullName>
    </submittedName>
</protein>
<dbReference type="Pfam" id="PF16258">
    <property type="entry name" value="DUF4912"/>
    <property type="match status" value="1"/>
</dbReference>
<feature type="compositionally biased region" description="Low complexity" evidence="1">
    <location>
        <begin position="90"/>
        <end position="103"/>
    </location>
</feature>
<sequence>MAEFPPLSSLARLTLRQLRTIASQLGVSLYSRKSKQALVQEIGQHTGVEASSASPSPESQGEAAFVQTQTENSATAQTSQPTMVVPADLPEPQSQSSETSQSEADPSPSSQEGDSVVFLPRDPEWGYVFWEISSETRKAAETAGAQQLCLRVSDVTGMGDGAAHPHTLQEVPIDANAADWHVPMPLSNRDYRVELGFRLEDAGWLSVAFSAKARVPAANPSEQILDQFVPFSLDTVTPIPLPTPEEAPLNSTIHERLYQVATGFSLGRRRQGSEVFQQPSHELGWQEGQAGFSDSAAGIWASGRTDSGAGMARQRSFWLVADAELIVYGATDPSASLTIGDEPVPLTPEGTFRIQVPFRDGQQQYAIKAVAADGEQKREVTMAFQRTTPCDNTNTAADAVGEWF</sequence>
<name>A0A6N3X1V2_9SYNE</name>
<dbReference type="InterPro" id="IPR011112">
    <property type="entry name" value="Rho-like_N"/>
</dbReference>
<gene>
    <name evidence="3" type="ORF">TH68_10225</name>
</gene>
<feature type="compositionally biased region" description="Polar residues" evidence="1">
    <location>
        <begin position="66"/>
        <end position="82"/>
    </location>
</feature>
<organism evidence="3 4">
    <name type="scientific">Candidatus Synechococcus spongiarum 142</name>
    <dbReference type="NCBI Taxonomy" id="1608213"/>
    <lineage>
        <taxon>Bacteria</taxon>
        <taxon>Bacillati</taxon>
        <taxon>Cyanobacteriota</taxon>
        <taxon>Cyanophyceae</taxon>
        <taxon>Synechococcales</taxon>
        <taxon>Synechococcaceae</taxon>
        <taxon>Synechococcus</taxon>
    </lineage>
</organism>
<reference evidence="3 4" key="1">
    <citation type="submission" date="2015-01" db="EMBL/GenBank/DDBJ databases">
        <title>Lifestyle Evolution in Cyanobacterial Symbionts of Sponges.</title>
        <authorList>
            <person name="Burgsdorf I."/>
            <person name="Slaby B.M."/>
            <person name="Handley K.M."/>
            <person name="Haber M."/>
            <person name="Blom J."/>
            <person name="Marshall C.W."/>
            <person name="Gilbert J.A."/>
            <person name="Hentschel U."/>
            <person name="Steindler L."/>
        </authorList>
    </citation>
    <scope>NUCLEOTIDE SEQUENCE [LARGE SCALE GENOMIC DNA]</scope>
    <source>
        <strain evidence="3">142</strain>
    </source>
</reference>
<feature type="region of interest" description="Disordered" evidence="1">
    <location>
        <begin position="46"/>
        <end position="117"/>
    </location>
</feature>
<dbReference type="AlphaFoldDB" id="A0A6N3X1V2"/>
<feature type="domain" description="Rho termination factor-like N-terminal" evidence="2">
    <location>
        <begin position="9"/>
        <end position="50"/>
    </location>
</feature>